<evidence type="ECO:0000313" key="7">
    <source>
        <dbReference type="EMBL" id="RBQ00121.1"/>
    </source>
</evidence>
<dbReference type="CDD" id="cd16964">
    <property type="entry name" value="YqgF"/>
    <property type="match status" value="1"/>
</dbReference>
<keyword evidence="4 5" id="KW-0378">Hydrolase</keyword>
<comment type="subcellular location">
    <subcellularLocation>
        <location evidence="5">Cytoplasm</location>
    </subcellularLocation>
</comment>
<organism evidence="7 8">
    <name type="scientific">Bifidobacterium xylocopae</name>
    <dbReference type="NCBI Taxonomy" id="2493119"/>
    <lineage>
        <taxon>Bacteria</taxon>
        <taxon>Bacillati</taxon>
        <taxon>Actinomycetota</taxon>
        <taxon>Actinomycetes</taxon>
        <taxon>Bifidobacteriales</taxon>
        <taxon>Bifidobacteriaceae</taxon>
        <taxon>Bifidobacterium</taxon>
    </lineage>
</organism>
<dbReference type="AlphaFoldDB" id="A0A366KEJ8"/>
<dbReference type="RefSeq" id="WP_113852780.1">
    <property type="nucleotide sequence ID" value="NZ_PDCH01000001.1"/>
</dbReference>
<comment type="caution">
    <text evidence="7">The sequence shown here is derived from an EMBL/GenBank/DDBJ whole genome shotgun (WGS) entry which is preliminary data.</text>
</comment>
<dbReference type="InterPro" id="IPR006641">
    <property type="entry name" value="YqgF/RNaseH-like_dom"/>
</dbReference>
<proteinExistence type="inferred from homology"/>
<protein>
    <recommendedName>
        <fullName evidence="5">Putative pre-16S rRNA nuclease</fullName>
        <ecNumber evidence="5">3.1.-.-</ecNumber>
    </recommendedName>
</protein>
<dbReference type="GO" id="GO:0004518">
    <property type="term" value="F:nuclease activity"/>
    <property type="evidence" value="ECO:0007669"/>
    <property type="project" value="UniProtKB-KW"/>
</dbReference>
<dbReference type="GO" id="GO:0016788">
    <property type="term" value="F:hydrolase activity, acting on ester bonds"/>
    <property type="evidence" value="ECO:0007669"/>
    <property type="project" value="UniProtKB-UniRule"/>
</dbReference>
<dbReference type="Gene3D" id="3.30.420.140">
    <property type="entry name" value="YqgF/RNase H-like domain"/>
    <property type="match status" value="1"/>
</dbReference>
<reference evidence="7 8" key="1">
    <citation type="submission" date="2017-10" db="EMBL/GenBank/DDBJ databases">
        <title>Bifidobacterium xylocopum sp. nov. and Bifidobacterium aemilianum sp. nov., from the carpenter bee (Xylocopa violacea) digestive tract.</title>
        <authorList>
            <person name="Alberoni D."/>
            <person name="Baffoni L."/>
            <person name="Di Gioia D."/>
            <person name="Gaggia F."/>
            <person name="Biavati B."/>
        </authorList>
    </citation>
    <scope>NUCLEOTIDE SEQUENCE [LARGE SCALE GENOMIC DNA]</scope>
    <source>
        <strain evidence="7 8">XV2</strain>
    </source>
</reference>
<keyword evidence="1 5" id="KW-0963">Cytoplasm</keyword>
<evidence type="ECO:0000259" key="6">
    <source>
        <dbReference type="SMART" id="SM00732"/>
    </source>
</evidence>
<evidence type="ECO:0000256" key="5">
    <source>
        <dbReference type="HAMAP-Rule" id="MF_00651"/>
    </source>
</evidence>
<dbReference type="Pfam" id="PF03652">
    <property type="entry name" value="RuvX"/>
    <property type="match status" value="1"/>
</dbReference>
<evidence type="ECO:0000256" key="1">
    <source>
        <dbReference type="ARBA" id="ARBA00022490"/>
    </source>
</evidence>
<comment type="function">
    <text evidence="5">Could be a nuclease involved in processing of the 5'-end of pre-16S rRNA.</text>
</comment>
<evidence type="ECO:0000256" key="2">
    <source>
        <dbReference type="ARBA" id="ARBA00022517"/>
    </source>
</evidence>
<dbReference type="InterPro" id="IPR037027">
    <property type="entry name" value="YqgF/RNaseH-like_dom_sf"/>
</dbReference>
<feature type="domain" description="YqgF/RNase H-like" evidence="6">
    <location>
        <begin position="4"/>
        <end position="118"/>
    </location>
</feature>
<dbReference type="InterPro" id="IPR012337">
    <property type="entry name" value="RNaseH-like_sf"/>
</dbReference>
<dbReference type="EMBL" id="PDCH01000001">
    <property type="protein sequence ID" value="RBQ00121.1"/>
    <property type="molecule type" value="Genomic_DNA"/>
</dbReference>
<dbReference type="NCBIfam" id="TIGR00250">
    <property type="entry name" value="RNAse_H_YqgF"/>
    <property type="match status" value="1"/>
</dbReference>
<dbReference type="Proteomes" id="UP000252345">
    <property type="component" value="Unassembled WGS sequence"/>
</dbReference>
<evidence type="ECO:0000256" key="3">
    <source>
        <dbReference type="ARBA" id="ARBA00022722"/>
    </source>
</evidence>
<comment type="similarity">
    <text evidence="5">Belongs to the YqgF HJR family.</text>
</comment>
<dbReference type="SUPFAM" id="SSF53098">
    <property type="entry name" value="Ribonuclease H-like"/>
    <property type="match status" value="1"/>
</dbReference>
<evidence type="ECO:0000313" key="8">
    <source>
        <dbReference type="Proteomes" id="UP000252345"/>
    </source>
</evidence>
<sequence>MTGTRWMGVDLGEARVGMALSDPELTVANPAGNIAVYGDYFQALDEVIELAEDESAARIIVGLPLLLNGQEGRSAKKARRWAKALRHRMESLAMDGELALPLVPQVELRDERLTTVSAHRQLTAAGVGGRHHRPMVDQQSAVLLLQAALDEAAATMRSDIG</sequence>
<dbReference type="OrthoDB" id="9790539at2"/>
<dbReference type="InterPro" id="IPR005227">
    <property type="entry name" value="YqgF"/>
</dbReference>
<name>A0A366KEJ8_9BIFI</name>
<keyword evidence="8" id="KW-1185">Reference proteome</keyword>
<dbReference type="EC" id="3.1.-.-" evidence="5"/>
<keyword evidence="3 5" id="KW-0540">Nuclease</keyword>
<dbReference type="GO" id="GO:0005829">
    <property type="term" value="C:cytosol"/>
    <property type="evidence" value="ECO:0007669"/>
    <property type="project" value="TreeGrafter"/>
</dbReference>
<keyword evidence="2 5" id="KW-0690">Ribosome biogenesis</keyword>
<dbReference type="PANTHER" id="PTHR33317">
    <property type="entry name" value="POLYNUCLEOTIDYL TRANSFERASE, RIBONUCLEASE H-LIKE SUPERFAMILY PROTEIN"/>
    <property type="match status" value="1"/>
</dbReference>
<gene>
    <name evidence="7" type="ORF">CRD59_01290</name>
</gene>
<evidence type="ECO:0000256" key="4">
    <source>
        <dbReference type="ARBA" id="ARBA00022801"/>
    </source>
</evidence>
<dbReference type="PANTHER" id="PTHR33317:SF4">
    <property type="entry name" value="POLYNUCLEOTIDYL TRANSFERASE, RIBONUCLEASE H-LIKE SUPERFAMILY PROTEIN"/>
    <property type="match status" value="1"/>
</dbReference>
<dbReference type="GO" id="GO:0000967">
    <property type="term" value="P:rRNA 5'-end processing"/>
    <property type="evidence" value="ECO:0007669"/>
    <property type="project" value="UniProtKB-UniRule"/>
</dbReference>
<dbReference type="HAMAP" id="MF_00651">
    <property type="entry name" value="Nuclease_YqgF"/>
    <property type="match status" value="1"/>
</dbReference>
<dbReference type="SMART" id="SM00732">
    <property type="entry name" value="YqgFc"/>
    <property type="match status" value="1"/>
</dbReference>
<accession>A0A366KEJ8</accession>